<feature type="binding site" evidence="16">
    <location>
        <position position="29"/>
    </location>
    <ligand>
        <name>Zn(2+)</name>
        <dbReference type="ChEBI" id="CHEBI:29105"/>
    </ligand>
</feature>
<dbReference type="HAMAP" id="MF_01395">
    <property type="entry name" value="AcetylCoA_CT_beta"/>
    <property type="match status" value="1"/>
</dbReference>
<evidence type="ECO:0000313" key="20">
    <source>
        <dbReference type="EMBL" id="WBL35455.1"/>
    </source>
</evidence>
<feature type="zinc finger region" description="C4-type" evidence="16">
    <location>
        <begin position="26"/>
        <end position="48"/>
    </location>
</feature>
<organism evidence="20 21">
    <name type="scientific">Tepidiforma flava</name>
    <dbReference type="NCBI Taxonomy" id="3004094"/>
    <lineage>
        <taxon>Bacteria</taxon>
        <taxon>Bacillati</taxon>
        <taxon>Chloroflexota</taxon>
        <taxon>Tepidiformia</taxon>
        <taxon>Tepidiformales</taxon>
        <taxon>Tepidiformaceae</taxon>
        <taxon>Tepidiforma</taxon>
    </lineage>
</organism>
<proteinExistence type="inferred from homology"/>
<sequence length="598" mass="64381">MKGIRSILRRGDEAPRSEPEPQPERCLSCGANLEGSRLYERFRVCHACGFHFHLTAQERLATLLDLGTFHEDDRAVSAIDPLSFPGSKRYSYRTRVIQEQRRTRLTEAAVTGRGAIGGHDVVIGVVDFAFLGGSIGVAAGERLARAFERAASRRLPVVLVCSTSGTRMQEGLLALMQGPRIAVAIERHRKQGLPYLCVLTDPTTGSAYSGFINLADVLIAEPNALVGYAALRALEETAKNGLPEGAHTSEAHLRHGLIDAVVARPQLRDTLAGLLDLLDRQNGANAAAGARPGHVHHTPRPAWQQVQLSRHENRPTAREFIARMTTAFFELHGDRSGADDPAIVAGIGALDGEAAVFVGQVRPHAGQQSGLIGPAGFRKAERAVRLGGRLGLPIVTLVDTAGADPSLAAEEAGQGAAIAGCMAAMLTAPSPTIAVITGEGNSEAAMAMAAADRVLMLDNAVYEVIRPEDAAAVLEGGPAEVAERLRLTSHDCLRLGIVDHTVPEPGEGAHTDHAEAAALLRRAVVRELARLRRMRPKRRLEARYARYRETGSTRGWLRGRIERRWAHLQDRLGGMFDRARGRAFGRRGEYADEGGIPV</sequence>
<evidence type="ECO:0000256" key="10">
    <source>
        <dbReference type="ARBA" id="ARBA00022832"/>
    </source>
</evidence>
<keyword evidence="16" id="KW-0863">Zinc-finger</keyword>
<dbReference type="EMBL" id="CP115149">
    <property type="protein sequence ID" value="WBL35455.1"/>
    <property type="molecule type" value="Genomic_DNA"/>
</dbReference>
<dbReference type="Pfam" id="PF03255">
    <property type="entry name" value="ACCA"/>
    <property type="match status" value="1"/>
</dbReference>
<keyword evidence="10 16" id="KW-0276">Fatty acid metabolism</keyword>
<feature type="region of interest" description="Disordered" evidence="17">
    <location>
        <begin position="1"/>
        <end position="25"/>
    </location>
</feature>
<evidence type="ECO:0000313" key="21">
    <source>
        <dbReference type="Proteomes" id="UP001212803"/>
    </source>
</evidence>
<keyword evidence="6 16" id="KW-0963">Cytoplasm</keyword>
<dbReference type="PANTHER" id="PTHR42853">
    <property type="entry name" value="ACETYL-COENZYME A CARBOXYLASE CARBOXYL TRANSFERASE SUBUNIT ALPHA"/>
    <property type="match status" value="1"/>
</dbReference>
<evidence type="ECO:0000256" key="13">
    <source>
        <dbReference type="ARBA" id="ARBA00023160"/>
    </source>
</evidence>
<keyword evidence="16" id="KW-0479">Metal-binding</keyword>
<keyword evidence="13 16" id="KW-0275">Fatty acid biosynthesis</keyword>
<dbReference type="Gene3D" id="3.90.226.10">
    <property type="entry name" value="2-enoyl-CoA Hydratase, Chain A, domain 1"/>
    <property type="match status" value="2"/>
</dbReference>
<feature type="binding site" evidence="16">
    <location>
        <position position="26"/>
    </location>
    <ligand>
        <name>Zn(2+)</name>
        <dbReference type="ChEBI" id="CHEBI:29105"/>
    </ligand>
</feature>
<accession>A0ABY7M5X7</accession>
<feature type="binding site" evidence="16">
    <location>
        <position position="45"/>
    </location>
    <ligand>
        <name>Zn(2+)</name>
        <dbReference type="ChEBI" id="CHEBI:29105"/>
    </ligand>
</feature>
<dbReference type="SUPFAM" id="SSF52096">
    <property type="entry name" value="ClpP/crotonase"/>
    <property type="match status" value="2"/>
</dbReference>
<dbReference type="InterPro" id="IPR011763">
    <property type="entry name" value="COA_CT_C"/>
</dbReference>
<dbReference type="PRINTS" id="PR01070">
    <property type="entry name" value="ACCCTRFRASEB"/>
</dbReference>
<evidence type="ECO:0000259" key="18">
    <source>
        <dbReference type="PROSITE" id="PS50980"/>
    </source>
</evidence>
<keyword evidence="7 16" id="KW-0444">Lipid biosynthesis</keyword>
<evidence type="ECO:0000259" key="19">
    <source>
        <dbReference type="PROSITE" id="PS50989"/>
    </source>
</evidence>
<evidence type="ECO:0000256" key="6">
    <source>
        <dbReference type="ARBA" id="ARBA00022490"/>
    </source>
</evidence>
<keyword evidence="12 16" id="KW-0443">Lipid metabolism</keyword>
<feature type="binding site" evidence="16">
    <location>
        <position position="48"/>
    </location>
    <ligand>
        <name>Zn(2+)</name>
        <dbReference type="ChEBI" id="CHEBI:29105"/>
    </ligand>
</feature>
<comment type="similarity">
    <text evidence="3">In the C-terminal section; belongs to the AccA family.</text>
</comment>
<comment type="similarity">
    <text evidence="4">In the N-terminal section; belongs to the AccD/PCCB family.</text>
</comment>
<dbReference type="InterPro" id="IPR001095">
    <property type="entry name" value="Acetyl_CoA_COase_a_su"/>
</dbReference>
<evidence type="ECO:0000256" key="17">
    <source>
        <dbReference type="SAM" id="MobiDB-lite"/>
    </source>
</evidence>
<feature type="domain" description="CoA carboxyltransferase N-terminal" evidence="18">
    <location>
        <begin position="22"/>
        <end position="293"/>
    </location>
</feature>
<keyword evidence="9 16" id="KW-0547">Nucleotide-binding</keyword>
<dbReference type="RefSeq" id="WP_270055981.1">
    <property type="nucleotide sequence ID" value="NZ_CP115149.1"/>
</dbReference>
<feature type="domain" description="CoA carboxyltransferase C-terminal" evidence="19">
    <location>
        <begin position="291"/>
        <end position="530"/>
    </location>
</feature>
<dbReference type="PANTHER" id="PTHR42853:SF3">
    <property type="entry name" value="ACETYL-COENZYME A CARBOXYLASE CARBOXYL TRANSFERASE SUBUNIT ALPHA, CHLOROPLASTIC"/>
    <property type="match status" value="1"/>
</dbReference>
<evidence type="ECO:0000256" key="1">
    <source>
        <dbReference type="ARBA" id="ARBA00004496"/>
    </source>
</evidence>
<dbReference type="InterPro" id="IPR000438">
    <property type="entry name" value="Acetyl_CoA_COase_Trfase_b_su"/>
</dbReference>
<comment type="subcellular location">
    <subcellularLocation>
        <location evidence="1 16">Cytoplasm</location>
    </subcellularLocation>
</comment>
<evidence type="ECO:0000256" key="15">
    <source>
        <dbReference type="ARBA" id="ARBA00049152"/>
    </source>
</evidence>
<evidence type="ECO:0000256" key="11">
    <source>
        <dbReference type="ARBA" id="ARBA00022840"/>
    </source>
</evidence>
<evidence type="ECO:0000256" key="4">
    <source>
        <dbReference type="ARBA" id="ARBA00010284"/>
    </source>
</evidence>
<feature type="compositionally biased region" description="Basic and acidic residues" evidence="17">
    <location>
        <begin position="9"/>
        <end position="23"/>
    </location>
</feature>
<comment type="catalytic activity">
    <reaction evidence="15 16">
        <text>N(6)-carboxybiotinyl-L-lysyl-[protein] + acetyl-CoA = N(6)-biotinyl-L-lysyl-[protein] + malonyl-CoA</text>
        <dbReference type="Rhea" id="RHEA:54728"/>
        <dbReference type="Rhea" id="RHEA-COMP:10505"/>
        <dbReference type="Rhea" id="RHEA-COMP:10506"/>
        <dbReference type="ChEBI" id="CHEBI:57288"/>
        <dbReference type="ChEBI" id="CHEBI:57384"/>
        <dbReference type="ChEBI" id="CHEBI:83144"/>
        <dbReference type="ChEBI" id="CHEBI:83145"/>
        <dbReference type="EC" id="2.1.3.15"/>
    </reaction>
</comment>
<keyword evidence="11 16" id="KW-0067">ATP-binding</keyword>
<evidence type="ECO:0000256" key="12">
    <source>
        <dbReference type="ARBA" id="ARBA00023098"/>
    </source>
</evidence>
<evidence type="ECO:0000256" key="9">
    <source>
        <dbReference type="ARBA" id="ARBA00022741"/>
    </source>
</evidence>
<name>A0ABY7M5X7_9CHLR</name>
<evidence type="ECO:0000256" key="7">
    <source>
        <dbReference type="ARBA" id="ARBA00022516"/>
    </source>
</evidence>
<dbReference type="PROSITE" id="PS50989">
    <property type="entry name" value="COA_CT_CTER"/>
    <property type="match status" value="1"/>
</dbReference>
<comment type="similarity">
    <text evidence="16">Belongs to the AccD/PCCB family.</text>
</comment>
<keyword evidence="16" id="KW-0862">Zinc</keyword>
<comment type="subunit">
    <text evidence="5">Acetyl-CoA carboxylase is a heterotetramer composed of biotin carboxyl carrier protein (AccB), biotin carboxylase (AccC) and two subunits of ACCase subunit beta/alpha.</text>
</comment>
<protein>
    <recommendedName>
        <fullName evidence="16">Acetyl-coenzyme A carboxylase carboxyl transferase subunit beta</fullName>
        <shortName evidence="16">ACCase subunit beta</shortName>
        <shortName evidence="16">Acetyl-CoA carboxylase carboxyltransferase subunit beta</shortName>
        <ecNumber evidence="16">2.1.3.15</ecNumber>
    </recommendedName>
</protein>
<gene>
    <name evidence="16" type="primary">accD</name>
    <name evidence="20" type="ORF">O0235_11800</name>
</gene>
<reference evidence="20 21" key="1">
    <citation type="journal article" date="2023" name="ISME J.">
        <title>Thermophilic Dehalococcoidia with unusual traits shed light on an unexpected past.</title>
        <authorList>
            <person name="Palmer M."/>
            <person name="Covington J.K."/>
            <person name="Zhou E.M."/>
            <person name="Thomas S.C."/>
            <person name="Habib N."/>
            <person name="Seymour C.O."/>
            <person name="Lai D."/>
            <person name="Johnston J."/>
            <person name="Hashimi A."/>
            <person name="Jiao J.Y."/>
            <person name="Muok A.R."/>
            <person name="Liu L."/>
            <person name="Xian W.D."/>
            <person name="Zhi X.Y."/>
            <person name="Li M.M."/>
            <person name="Silva L.P."/>
            <person name="Bowen B.P."/>
            <person name="Louie K."/>
            <person name="Briegel A."/>
            <person name="Pett-Ridge J."/>
            <person name="Weber P.K."/>
            <person name="Tocheva E.I."/>
            <person name="Woyke T."/>
            <person name="Northen T.R."/>
            <person name="Mayali X."/>
            <person name="Li W.J."/>
            <person name="Hedlund B.P."/>
        </authorList>
    </citation>
    <scope>NUCLEOTIDE SEQUENCE [LARGE SCALE GENOMIC DNA]</scope>
    <source>
        <strain evidence="20 21">YIM 72310</strain>
    </source>
</reference>
<comment type="pathway">
    <text evidence="2 16">Lipid metabolism; malonyl-CoA biosynthesis; malonyl-CoA from acetyl-CoA: step 1/1.</text>
</comment>
<dbReference type="Proteomes" id="UP001212803">
    <property type="component" value="Chromosome"/>
</dbReference>
<evidence type="ECO:0000256" key="2">
    <source>
        <dbReference type="ARBA" id="ARBA00004956"/>
    </source>
</evidence>
<keyword evidence="21" id="KW-1185">Reference proteome</keyword>
<dbReference type="InterPro" id="IPR011762">
    <property type="entry name" value="COA_CT_N"/>
</dbReference>
<dbReference type="InterPro" id="IPR029045">
    <property type="entry name" value="ClpP/crotonase-like_dom_sf"/>
</dbReference>
<evidence type="ECO:0000256" key="16">
    <source>
        <dbReference type="HAMAP-Rule" id="MF_01395"/>
    </source>
</evidence>
<evidence type="ECO:0000256" key="3">
    <source>
        <dbReference type="ARBA" id="ARBA00006276"/>
    </source>
</evidence>
<comment type="cofactor">
    <cofactor evidence="16">
        <name>Zn(2+)</name>
        <dbReference type="ChEBI" id="CHEBI:29105"/>
    </cofactor>
    <text evidence="16">Binds 1 zinc ion per subunit.</text>
</comment>
<keyword evidence="8 16" id="KW-0808">Transferase</keyword>
<comment type="subunit">
    <text evidence="16">Acetyl-CoA carboxylase is a heterohexamer composed of biotin carboxyl carrier protein (AccB), biotin carboxylase (AccC) and two subunits each of ACCase subunit alpha (AccA) and ACCase subunit beta (AccD).</text>
</comment>
<dbReference type="EC" id="2.1.3.15" evidence="16"/>
<evidence type="ECO:0000256" key="14">
    <source>
        <dbReference type="ARBA" id="ARBA00025280"/>
    </source>
</evidence>
<evidence type="ECO:0000256" key="8">
    <source>
        <dbReference type="ARBA" id="ARBA00022679"/>
    </source>
</evidence>
<dbReference type="PROSITE" id="PS50980">
    <property type="entry name" value="COA_CT_NTER"/>
    <property type="match status" value="1"/>
</dbReference>
<comment type="function">
    <text evidence="14 16">Component of the acetyl coenzyme A carboxylase (ACC) complex. Biotin carboxylase (BC) catalyzes the carboxylation of biotin on its carrier protein (BCCP) and then the CO(2) group is transferred by the transcarboxylase to acetyl-CoA to form malonyl-CoA.</text>
</comment>
<evidence type="ECO:0000256" key="5">
    <source>
        <dbReference type="ARBA" id="ARBA00011664"/>
    </source>
</evidence>